<name>A0A4Z1SY21_GIAMU</name>
<dbReference type="InterPro" id="IPR015943">
    <property type="entry name" value="WD40/YVTN_repeat-like_dom_sf"/>
</dbReference>
<dbReference type="GO" id="GO:0000462">
    <property type="term" value="P:maturation of SSU-rRNA from tricistronic rRNA transcript (SSU-rRNA, 5.8S rRNA, LSU-rRNA)"/>
    <property type="evidence" value="ECO:0007669"/>
    <property type="project" value="TreeGrafter"/>
</dbReference>
<feature type="repeat" description="WD" evidence="7">
    <location>
        <begin position="295"/>
        <end position="330"/>
    </location>
</feature>
<evidence type="ECO:0000256" key="8">
    <source>
        <dbReference type="SAM" id="MobiDB-lite"/>
    </source>
</evidence>
<evidence type="ECO:0000256" key="1">
    <source>
        <dbReference type="ARBA" id="ARBA00004604"/>
    </source>
</evidence>
<dbReference type="PROSITE" id="PS50082">
    <property type="entry name" value="WD_REPEATS_2"/>
    <property type="match status" value="3"/>
</dbReference>
<accession>A0A4Z1SY21</accession>
<keyword evidence="3 7" id="KW-0853">WD repeat</keyword>
<evidence type="ECO:0000259" key="9">
    <source>
        <dbReference type="Pfam" id="PF04158"/>
    </source>
</evidence>
<dbReference type="SMART" id="SM00320">
    <property type="entry name" value="WD40"/>
    <property type="match status" value="5"/>
</dbReference>
<feature type="domain" description="Sof1-like protein" evidence="9">
    <location>
        <begin position="429"/>
        <end position="505"/>
    </location>
</feature>
<dbReference type="InterPro" id="IPR051733">
    <property type="entry name" value="WD_repeat_DCAF13/WDSOF1"/>
</dbReference>
<evidence type="ECO:0000313" key="11">
    <source>
        <dbReference type="Proteomes" id="UP000315496"/>
    </source>
</evidence>
<dbReference type="PANTHER" id="PTHR22851:SF0">
    <property type="entry name" value="DDB1- AND CUL4-ASSOCIATED FACTOR 13"/>
    <property type="match status" value="1"/>
</dbReference>
<keyword evidence="11" id="KW-1185">Reference proteome</keyword>
<dbReference type="InterPro" id="IPR001680">
    <property type="entry name" value="WD40_rpt"/>
</dbReference>
<gene>
    <name evidence="10" type="ORF">GMRT_10760</name>
</gene>
<evidence type="ECO:0000313" key="10">
    <source>
        <dbReference type="EMBL" id="TNJ30652.1"/>
    </source>
</evidence>
<dbReference type="GO" id="GO:0032040">
    <property type="term" value="C:small-subunit processome"/>
    <property type="evidence" value="ECO:0007669"/>
    <property type="project" value="TreeGrafter"/>
</dbReference>
<keyword evidence="4" id="KW-0677">Repeat</keyword>
<dbReference type="InterPro" id="IPR007287">
    <property type="entry name" value="Sof1"/>
</dbReference>
<evidence type="ECO:0000256" key="5">
    <source>
        <dbReference type="ARBA" id="ARBA00023242"/>
    </source>
</evidence>
<feature type="repeat" description="WD" evidence="7">
    <location>
        <begin position="59"/>
        <end position="101"/>
    </location>
</feature>
<dbReference type="PANTHER" id="PTHR22851">
    <property type="entry name" value="U3 SMALL NUCLEOLAR RNA U3 SNORNA ASSOCIATED PROTEIN"/>
    <property type="match status" value="1"/>
</dbReference>
<dbReference type="Proteomes" id="UP000315496">
    <property type="component" value="Chromosome 1"/>
</dbReference>
<keyword evidence="5" id="KW-0539">Nucleus</keyword>
<feature type="region of interest" description="Disordered" evidence="8">
    <location>
        <begin position="489"/>
        <end position="515"/>
    </location>
</feature>
<comment type="subcellular location">
    <subcellularLocation>
        <location evidence="1">Nucleus</location>
        <location evidence="1">Nucleolus</location>
    </subcellularLocation>
</comment>
<evidence type="ECO:0000256" key="2">
    <source>
        <dbReference type="ARBA" id="ARBA00005649"/>
    </source>
</evidence>
<protein>
    <submittedName>
        <fullName evidence="10">SOF1 protein</fullName>
    </submittedName>
</protein>
<dbReference type="AlphaFoldDB" id="A0A4Z1SY21"/>
<reference evidence="10 11" key="1">
    <citation type="submission" date="2019-05" db="EMBL/GenBank/DDBJ databases">
        <title>The compact genome of Giardia muris reveals important steps in the evolution of intestinal protozoan parasites.</title>
        <authorList>
            <person name="Xu F."/>
            <person name="Jimenez-Gonzalez A."/>
            <person name="Einarsson E."/>
            <person name="Astvaldsson A."/>
            <person name="Peirasmaki D."/>
            <person name="Eckmann L."/>
            <person name="Andersson J.O."/>
            <person name="Svard S.G."/>
            <person name="Jerlstrom-Hultqvist J."/>
        </authorList>
    </citation>
    <scope>NUCLEOTIDE SEQUENCE [LARGE SCALE GENOMIC DNA]</scope>
    <source>
        <strain evidence="10 11">Roberts-Thomson</strain>
    </source>
</reference>
<dbReference type="OrthoDB" id="10249065at2759"/>
<evidence type="ECO:0000256" key="3">
    <source>
        <dbReference type="ARBA" id="ARBA00022574"/>
    </source>
</evidence>
<organism evidence="10 11">
    <name type="scientific">Giardia muris</name>
    <dbReference type="NCBI Taxonomy" id="5742"/>
    <lineage>
        <taxon>Eukaryota</taxon>
        <taxon>Metamonada</taxon>
        <taxon>Diplomonadida</taxon>
        <taxon>Hexamitidae</taxon>
        <taxon>Giardiinae</taxon>
        <taxon>Giardia</taxon>
    </lineage>
</organism>
<comment type="caution">
    <text evidence="10">The sequence shown here is derived from an EMBL/GenBank/DDBJ whole genome shotgun (WGS) entry which is preliminary data.</text>
</comment>
<evidence type="ECO:0000256" key="4">
    <source>
        <dbReference type="ARBA" id="ARBA00022737"/>
    </source>
</evidence>
<proteinExistence type="inferred from homology"/>
<evidence type="ECO:0000256" key="7">
    <source>
        <dbReference type="PROSITE-ProRule" id="PRU00221"/>
    </source>
</evidence>
<dbReference type="EMBL" id="VDLU01000001">
    <property type="protein sequence ID" value="TNJ30652.1"/>
    <property type="molecule type" value="Genomic_DNA"/>
</dbReference>
<sequence length="515" mass="57966">MQVRTIVRSMAERPTFQAPSGLKTGRTPTRGFQLETEYVRAVTGAKMKRMFAKPFVRAMNDHQDGVYLIAEHPTLISVVATASVDGSMKLYDVSSGHLLSSLDAHSSWITGAVIPACAPETLVTCGRDSLLRFWKLPEPYLLTGDSMHTTNHQINLLNSIVLNVSPSHLAHSYVERQLALATPLGVDLFDHERQEPLSRLVFSDDGVSDSAFSYVQFNPAEPHLLGAISVTKCVFFDTRVRDPVFRFSLWSRPTCLSFNPYYPNVFAISANDGNCYSFDLRSFRYDANHTPMDRFVGATGAVLSCAFSPDGTVLATGCYDHAIRLYKVRTVGPRTTLKERQGEVFFANLDTAGMAMDTVREMAEGAQADPELTNVATRRARPNAFYIQPYDTYHNRRMQRVWVVRFTGDGRFVLSGSEDANLRVWKTYASESLRILRREQADAIEYRNTLVNKFQNTPEVQHILKSHLLPKPIRSKQRTQAIHLQAVRRKRDIRASESGHKATPESARVVRDVEK</sequence>
<dbReference type="VEuPathDB" id="GiardiaDB:GMRT_10760"/>
<dbReference type="InterPro" id="IPR036322">
    <property type="entry name" value="WD40_repeat_dom_sf"/>
</dbReference>
<keyword evidence="6" id="KW-0687">Ribonucleoprotein</keyword>
<evidence type="ECO:0000256" key="6">
    <source>
        <dbReference type="ARBA" id="ARBA00023274"/>
    </source>
</evidence>
<dbReference type="SUPFAM" id="SSF50978">
    <property type="entry name" value="WD40 repeat-like"/>
    <property type="match status" value="1"/>
</dbReference>
<feature type="compositionally biased region" description="Basic and acidic residues" evidence="8">
    <location>
        <begin position="493"/>
        <end position="515"/>
    </location>
</feature>
<dbReference type="Pfam" id="PF00400">
    <property type="entry name" value="WD40"/>
    <property type="match status" value="3"/>
</dbReference>
<dbReference type="Gene3D" id="2.130.10.10">
    <property type="entry name" value="YVTN repeat-like/Quinoprotein amine dehydrogenase"/>
    <property type="match status" value="3"/>
</dbReference>
<feature type="repeat" description="WD" evidence="7">
    <location>
        <begin position="394"/>
        <end position="435"/>
    </location>
</feature>
<dbReference type="Pfam" id="PF04158">
    <property type="entry name" value="Sof1"/>
    <property type="match status" value="1"/>
</dbReference>
<comment type="similarity">
    <text evidence="2">Belongs to the WD repeat DCAF13/WDSOF1 family.</text>
</comment>